<sequence length="1459" mass="158996">MQPDLIRYVCISYDMRPHSTKIFQEWINTLSHYVQLVLASPSAGDELSKESTPASSAAHQPGPNQSLLYYKGVFFPIIQPKSLLLDLLDRGEPPMLADGYCLSVAIACVTQIVQSLEIIVHDANTVSSSVTDIEANAEPKTTEVNEQLVALSWCGCLSALALLLEASADEKVTTNVLQALHTMIGLTGQLGADVALDAFVTTVCKASLPSSYARSLFSAPSKGSPTSNITTPVVHEEAFERSPVVIVVTQGAGHSINITPASNSSTGVPGHPASGSSSTAGSSHTSSTGVASGHDSTQNFPPGSLLITAKHLQAAKAVLHSAQTHGNVLGRSWNVILTTLQNLVWMLGLKMEPDVELLFKPTPNSTGAVRNADMSATAPGSAKSAGASPATSGTSASNQPRPPVFSSSITVSTDLATLSSMLSALFTQSSQLSVNALNDLVLGLTQLSSEAMEAVSLNKDPSPFPITKLTELGLVNMNRLQLWWDSVCCQLLSMCKLSHAGLRQMAASALVVLIKQAIAAPQQPPFWKNESLTMTVLDPLSSLSEVVYDDVREKQLECVQHMLHCWGEQIGTSWLRVIEIVGVIRDSYKVDLILIAFHCFKLIVTDYLSSLSPDCYAACVVTAARFGHQKQDLNIALTAIGHILHLADHLLPKGYPSENLSDKTSTGNLSLEELWISIFCHLADLCLDRRPAIRKSACQTLFNTVECHGTRFRWTTWSALFWKVLFPLLKNVHELFTSAPVEREGRSNSLLVHHSRDTAAKQWAETVVLTLTGVSNLIVSKQAQLLTLAEFPKVWTSLLDHIMQHALTASAEISTTALASLQNLLDLKPSEPQLNVMLWPAAWSTWLEIGTKAVHFQAFSEIGPCSAVTDTSQHQLESTTVQSAESPPYTPFPPTAAFMTLMFDLFVPLFSRCTEAVSTQINPAHWTRLTEILHLGFLAPIYVTYLYPQSSVTLLPLVDDGTLSPLQESVLRDLNFLLQATGSEDTPLGAQRSTLLQLLLDLSSCAVHVPKPEIRNGSLTLTSGRLDSIPLNCTVFAERCMQLAVDAYMATTHWSTLSHSELLQAVVKTLHRPMAIKYACPSQSTWILACKCFLQVIPSAIPILTHLKDKRSISKATSLDIQDRDELCTIIADTFRDFLFYQHQPPSSLSIEDFREHEELDCKFVRVISDLFLSSSAELPNTFISRLVDLLSWGSVQASVSTFVGPGRFSSESNGLSAMPTSPSQKPTRMEHVQRDESINNTNSSTRRPSLKGLGMAVRQTESLAPPDPLSDGALSLELDLDRLRQFAFRENFARLCFSTLLCHAFSCNPSVDANDGGSYTERSHSTATSTTISVSVTRCAVRSILQRCRLTLVQFYQAACLTGKCPLPRARLAEIAYVFKALTVMLTSLRSVCAQRDVDPSTWHHVIDLYPHIVDCVLVTGGSQMTVALHRLLRLYGDLLRPACLDSPKDKDNAHNGI</sequence>
<evidence type="ECO:0000259" key="4">
    <source>
        <dbReference type="Pfam" id="PF16206"/>
    </source>
</evidence>
<dbReference type="InterPro" id="IPR016024">
    <property type="entry name" value="ARM-type_fold"/>
</dbReference>
<evidence type="ECO:0000313" key="5">
    <source>
        <dbReference type="EMBL" id="THD25114.1"/>
    </source>
</evidence>
<evidence type="ECO:0000313" key="6">
    <source>
        <dbReference type="Proteomes" id="UP000230066"/>
    </source>
</evidence>
<dbReference type="Pfam" id="PF09324">
    <property type="entry name" value="Sec7-like_HDS"/>
    <property type="match status" value="1"/>
</dbReference>
<protein>
    <recommendedName>
        <fullName evidence="1">Protein MON2 homolog</fullName>
    </recommendedName>
</protein>
<dbReference type="Pfam" id="PF16206">
    <property type="entry name" value="Mon2_C"/>
    <property type="match status" value="3"/>
</dbReference>
<comment type="caution">
    <text evidence="5">The sequence shown here is derived from an EMBL/GenBank/DDBJ whole genome shotgun (WGS) entry which is preliminary data.</text>
</comment>
<feature type="compositionally biased region" description="Low complexity" evidence="2">
    <location>
        <begin position="270"/>
        <end position="294"/>
    </location>
</feature>
<gene>
    <name evidence="5" type="ORF">D915_004068</name>
</gene>
<feature type="domain" description="Mon2 C-terminal" evidence="4">
    <location>
        <begin position="836"/>
        <end position="1204"/>
    </location>
</feature>
<reference evidence="5" key="1">
    <citation type="submission" date="2019-03" db="EMBL/GenBank/DDBJ databases">
        <title>Improved annotation for the trematode Fasciola hepatica.</title>
        <authorList>
            <person name="Choi Y.-J."/>
            <person name="Martin J."/>
            <person name="Mitreva M."/>
        </authorList>
    </citation>
    <scope>NUCLEOTIDE SEQUENCE [LARGE SCALE GENOMIC DNA]</scope>
</reference>
<feature type="compositionally biased region" description="Polar residues" evidence="2">
    <location>
        <begin position="1239"/>
        <end position="1248"/>
    </location>
</feature>
<evidence type="ECO:0000256" key="2">
    <source>
        <dbReference type="SAM" id="MobiDB-lite"/>
    </source>
</evidence>
<proteinExistence type="predicted"/>
<dbReference type="InterPro" id="IPR032817">
    <property type="entry name" value="Mon2_C"/>
</dbReference>
<keyword evidence="6" id="KW-1185">Reference proteome</keyword>
<dbReference type="PANTHER" id="PTHR10663:SF333">
    <property type="entry name" value="PROTEIN MON2 HOMOLOG"/>
    <property type="match status" value="1"/>
</dbReference>
<name>A0A4E0RFY6_FASHE</name>
<accession>A0A4E0RFY6</accession>
<feature type="region of interest" description="Disordered" evidence="2">
    <location>
        <begin position="369"/>
        <end position="403"/>
    </location>
</feature>
<organism evidence="5 6">
    <name type="scientific">Fasciola hepatica</name>
    <name type="common">Liver fluke</name>
    <dbReference type="NCBI Taxonomy" id="6192"/>
    <lineage>
        <taxon>Eukaryota</taxon>
        <taxon>Metazoa</taxon>
        <taxon>Spiralia</taxon>
        <taxon>Lophotrochozoa</taxon>
        <taxon>Platyhelminthes</taxon>
        <taxon>Trematoda</taxon>
        <taxon>Digenea</taxon>
        <taxon>Plagiorchiida</taxon>
        <taxon>Echinostomata</taxon>
        <taxon>Echinostomatoidea</taxon>
        <taxon>Fasciolidae</taxon>
        <taxon>Fasciola</taxon>
    </lineage>
</organism>
<feature type="domain" description="Mon2 C-terminal" evidence="4">
    <location>
        <begin position="1287"/>
        <end position="1443"/>
    </location>
</feature>
<feature type="compositionally biased region" description="Basic and acidic residues" evidence="2">
    <location>
        <begin position="1228"/>
        <end position="1238"/>
    </location>
</feature>
<evidence type="ECO:0000259" key="3">
    <source>
        <dbReference type="Pfam" id="PF09324"/>
    </source>
</evidence>
<evidence type="ECO:0000256" key="1">
    <source>
        <dbReference type="ARBA" id="ARBA00017134"/>
    </source>
</evidence>
<dbReference type="InterPro" id="IPR015403">
    <property type="entry name" value="Mon2/Sec7/BIG1-like_HDS"/>
</dbReference>
<dbReference type="PANTHER" id="PTHR10663">
    <property type="entry name" value="GUANYL-NUCLEOTIDE EXCHANGE FACTOR"/>
    <property type="match status" value="1"/>
</dbReference>
<feature type="domain" description="Mon2/Sec7/BIG1-like HDS" evidence="3">
    <location>
        <begin position="527"/>
        <end position="601"/>
    </location>
</feature>
<feature type="domain" description="Mon2 C-terminal" evidence="4">
    <location>
        <begin position="605"/>
        <end position="827"/>
    </location>
</feature>
<feature type="compositionally biased region" description="Polar residues" evidence="2">
    <location>
        <begin position="1211"/>
        <end position="1227"/>
    </location>
</feature>
<dbReference type="SUPFAM" id="SSF48371">
    <property type="entry name" value="ARM repeat"/>
    <property type="match status" value="1"/>
</dbReference>
<dbReference type="Proteomes" id="UP000230066">
    <property type="component" value="Unassembled WGS sequence"/>
</dbReference>
<dbReference type="EMBL" id="JXXN02001284">
    <property type="protein sequence ID" value="THD25114.1"/>
    <property type="molecule type" value="Genomic_DNA"/>
</dbReference>
<feature type="compositionally biased region" description="Low complexity" evidence="2">
    <location>
        <begin position="375"/>
        <end position="397"/>
    </location>
</feature>
<feature type="region of interest" description="Disordered" evidence="2">
    <location>
        <begin position="1211"/>
        <end position="1252"/>
    </location>
</feature>
<feature type="compositionally biased region" description="Polar residues" evidence="2">
    <location>
        <begin position="258"/>
        <end position="267"/>
    </location>
</feature>
<feature type="region of interest" description="Disordered" evidence="2">
    <location>
        <begin position="258"/>
        <end position="302"/>
    </location>
</feature>